<feature type="transmembrane region" description="Helical" evidence="8">
    <location>
        <begin position="61"/>
        <end position="83"/>
    </location>
</feature>
<name>A0ABX5Y7X0_9MICC</name>
<evidence type="ECO:0000256" key="2">
    <source>
        <dbReference type="ARBA" id="ARBA00022448"/>
    </source>
</evidence>
<dbReference type="PROSITE" id="PS00217">
    <property type="entry name" value="SUGAR_TRANSPORT_2"/>
    <property type="match status" value="1"/>
</dbReference>
<feature type="transmembrane region" description="Helical" evidence="8">
    <location>
        <begin position="195"/>
        <end position="214"/>
    </location>
</feature>
<evidence type="ECO:0000259" key="9">
    <source>
        <dbReference type="PROSITE" id="PS50850"/>
    </source>
</evidence>
<dbReference type="InterPro" id="IPR051084">
    <property type="entry name" value="H+-coupled_symporters"/>
</dbReference>
<reference evidence="10 11" key="1">
    <citation type="submission" date="2019-07" db="EMBL/GenBank/DDBJ databases">
        <title>Complete Genome Sequence of drought tolerant Plant Growth-Promoting Rhizobacterium Glutamicibacter halophytocola DR408.</title>
        <authorList>
            <person name="Nishu S.D."/>
            <person name="Lee T.K."/>
        </authorList>
    </citation>
    <scope>NUCLEOTIDE SEQUENCE [LARGE SCALE GENOMIC DNA]</scope>
    <source>
        <strain evidence="10 11">DR408</strain>
    </source>
</reference>
<evidence type="ECO:0000256" key="7">
    <source>
        <dbReference type="ARBA" id="ARBA00023136"/>
    </source>
</evidence>
<keyword evidence="2" id="KW-0813">Transport</keyword>
<dbReference type="PROSITE" id="PS50850">
    <property type="entry name" value="MFS"/>
    <property type="match status" value="1"/>
</dbReference>
<feature type="transmembrane region" description="Helical" evidence="8">
    <location>
        <begin position="250"/>
        <end position="267"/>
    </location>
</feature>
<gene>
    <name evidence="10" type="ORF">FQA45_05395</name>
</gene>
<feature type="transmembrane region" description="Helical" evidence="8">
    <location>
        <begin position="375"/>
        <end position="397"/>
    </location>
</feature>
<feature type="transmembrane region" description="Helical" evidence="8">
    <location>
        <begin position="316"/>
        <end position="334"/>
    </location>
</feature>
<evidence type="ECO:0000313" key="11">
    <source>
        <dbReference type="Proteomes" id="UP000320717"/>
    </source>
</evidence>
<feature type="transmembrane region" description="Helical" evidence="8">
    <location>
        <begin position="160"/>
        <end position="183"/>
    </location>
</feature>
<dbReference type="PANTHER" id="PTHR43528:SF1">
    <property type="entry name" value="ALPHA-KETOGLUTARATE PERMEASE"/>
    <property type="match status" value="1"/>
</dbReference>
<evidence type="ECO:0000256" key="5">
    <source>
        <dbReference type="ARBA" id="ARBA00022847"/>
    </source>
</evidence>
<dbReference type="InterPro" id="IPR005828">
    <property type="entry name" value="MFS_sugar_transport-like"/>
</dbReference>
<comment type="subcellular location">
    <subcellularLocation>
        <location evidence="1">Cell membrane</location>
        <topology evidence="1">Multi-pass membrane protein</topology>
    </subcellularLocation>
</comment>
<evidence type="ECO:0000256" key="4">
    <source>
        <dbReference type="ARBA" id="ARBA00022692"/>
    </source>
</evidence>
<sequence length="441" mass="46428">MPETTSTPAVLGQQRERRQVVRTIVGTAAGNAVEWFDWAVYATFASFIAGQLFSPENPSSAFLMTLAIFAVGFVARPVGGFVFGWIGDKVGRKTSMTLSVALASLGSLAIALTPSYELIGSGASLMLVIARLVQGLAHGGELPSAQTYLCEMAPAERRGLWSSLIYVSGTVGILFGTLLGAVLSTVLSSEQMSAFGWRIPFALGAVFGLVALVMRSRLAESTVFAGEKGSAAPQSKPNLIAEMAKHWRKALQVIGMTVGLTVVYYVWGVSTPAYAINVLGIDPKQALWAGAAANLVFIVLLPMWGRLSDKVGRRPVMLVCTAALIIAYFPASAILKDSAIQLAVSMSLMLVFISGVCAIAPAIFSELFPTSVRTIGVAVPYAICVAAFGGTAAYLQAGFEAWLGAGGRTVFGAYAVVLLLISLITVLTIREGRGRDLSVND</sequence>
<dbReference type="Proteomes" id="UP000320717">
    <property type="component" value="Chromosome"/>
</dbReference>
<dbReference type="RefSeq" id="WP_146275589.1">
    <property type="nucleotide sequence ID" value="NZ_CP042260.1"/>
</dbReference>
<proteinExistence type="predicted"/>
<organism evidence="10 11">
    <name type="scientific">Glutamicibacter halophytocola</name>
    <dbReference type="NCBI Taxonomy" id="1933880"/>
    <lineage>
        <taxon>Bacteria</taxon>
        <taxon>Bacillati</taxon>
        <taxon>Actinomycetota</taxon>
        <taxon>Actinomycetes</taxon>
        <taxon>Micrococcales</taxon>
        <taxon>Micrococcaceae</taxon>
        <taxon>Glutamicibacter</taxon>
    </lineage>
</organism>
<dbReference type="PANTHER" id="PTHR43528">
    <property type="entry name" value="ALPHA-KETOGLUTARATE PERMEASE"/>
    <property type="match status" value="1"/>
</dbReference>
<dbReference type="InterPro" id="IPR005829">
    <property type="entry name" value="Sugar_transporter_CS"/>
</dbReference>
<evidence type="ECO:0000313" key="10">
    <source>
        <dbReference type="EMBL" id="QDY65790.1"/>
    </source>
</evidence>
<evidence type="ECO:0000256" key="1">
    <source>
        <dbReference type="ARBA" id="ARBA00004651"/>
    </source>
</evidence>
<keyword evidence="3" id="KW-1003">Cell membrane</keyword>
<dbReference type="Pfam" id="PF00083">
    <property type="entry name" value="Sugar_tr"/>
    <property type="match status" value="1"/>
</dbReference>
<dbReference type="SUPFAM" id="SSF103473">
    <property type="entry name" value="MFS general substrate transporter"/>
    <property type="match status" value="1"/>
</dbReference>
<evidence type="ECO:0000256" key="3">
    <source>
        <dbReference type="ARBA" id="ARBA00022475"/>
    </source>
</evidence>
<protein>
    <submittedName>
        <fullName evidence="10">MFS transporter</fullName>
    </submittedName>
</protein>
<dbReference type="InterPro" id="IPR020846">
    <property type="entry name" value="MFS_dom"/>
</dbReference>
<accession>A0ABX5Y7X0</accession>
<keyword evidence="7 8" id="KW-0472">Membrane</keyword>
<feature type="domain" description="Major facilitator superfamily (MFS) profile" evidence="9">
    <location>
        <begin position="23"/>
        <end position="433"/>
    </location>
</feature>
<keyword evidence="5" id="KW-0769">Symport</keyword>
<dbReference type="InterPro" id="IPR036259">
    <property type="entry name" value="MFS_trans_sf"/>
</dbReference>
<dbReference type="EMBL" id="CP042260">
    <property type="protein sequence ID" value="QDY65790.1"/>
    <property type="molecule type" value="Genomic_DNA"/>
</dbReference>
<keyword evidence="4 8" id="KW-0812">Transmembrane</keyword>
<evidence type="ECO:0000256" key="8">
    <source>
        <dbReference type="SAM" id="Phobius"/>
    </source>
</evidence>
<feature type="transmembrane region" description="Helical" evidence="8">
    <location>
        <begin position="287"/>
        <end position="304"/>
    </location>
</feature>
<keyword evidence="6 8" id="KW-1133">Transmembrane helix</keyword>
<feature type="transmembrane region" description="Helical" evidence="8">
    <location>
        <begin position="340"/>
        <end position="363"/>
    </location>
</feature>
<keyword evidence="11" id="KW-1185">Reference proteome</keyword>
<feature type="transmembrane region" description="Helical" evidence="8">
    <location>
        <begin position="409"/>
        <end position="429"/>
    </location>
</feature>
<evidence type="ECO:0000256" key="6">
    <source>
        <dbReference type="ARBA" id="ARBA00022989"/>
    </source>
</evidence>
<dbReference type="Gene3D" id="1.20.1250.20">
    <property type="entry name" value="MFS general substrate transporter like domains"/>
    <property type="match status" value="2"/>
</dbReference>